<evidence type="ECO:0000259" key="5">
    <source>
        <dbReference type="Pfam" id="PF00550"/>
    </source>
</evidence>
<dbReference type="SUPFAM" id="SSF51735">
    <property type="entry name" value="NAD(P)-binding Rossmann-fold domains"/>
    <property type="match status" value="1"/>
</dbReference>
<feature type="region of interest" description="Disordered" evidence="3">
    <location>
        <begin position="1"/>
        <end position="20"/>
    </location>
</feature>
<feature type="region of interest" description="Disordered" evidence="3">
    <location>
        <begin position="538"/>
        <end position="557"/>
    </location>
</feature>
<dbReference type="PROSITE" id="PS00455">
    <property type="entry name" value="AMP_BINDING"/>
    <property type="match status" value="1"/>
</dbReference>
<gene>
    <name evidence="7" type="ORF">D0867_10512</name>
</gene>
<dbReference type="InterPro" id="IPR036736">
    <property type="entry name" value="ACP-like_sf"/>
</dbReference>
<feature type="domain" description="Carrier" evidence="5">
    <location>
        <begin position="716"/>
        <end position="781"/>
    </location>
</feature>
<dbReference type="Gene3D" id="3.40.50.720">
    <property type="entry name" value="NAD(P)-binding Rossmann-like Domain"/>
    <property type="match status" value="1"/>
</dbReference>
<dbReference type="VEuPathDB" id="FungiDB:BTJ68_02495"/>
<evidence type="ECO:0000259" key="4">
    <source>
        <dbReference type="Pfam" id="PF00501"/>
    </source>
</evidence>
<dbReference type="EMBL" id="QWIL01001382">
    <property type="protein sequence ID" value="RMY03948.1"/>
    <property type="molecule type" value="Genomic_DNA"/>
</dbReference>
<dbReference type="Gene3D" id="1.10.1200.10">
    <property type="entry name" value="ACP-like"/>
    <property type="match status" value="1"/>
</dbReference>
<dbReference type="OrthoDB" id="429813at2759"/>
<dbReference type="SUPFAM" id="SSF56801">
    <property type="entry name" value="Acetyl-CoA synthetase-like"/>
    <property type="match status" value="1"/>
</dbReference>
<dbReference type="Pfam" id="PF23562">
    <property type="entry name" value="AMP-binding_C_3"/>
    <property type="match status" value="1"/>
</dbReference>
<dbReference type="Pfam" id="PF07993">
    <property type="entry name" value="NAD_binding_4"/>
    <property type="match status" value="1"/>
</dbReference>
<evidence type="ECO:0000256" key="2">
    <source>
        <dbReference type="ARBA" id="ARBA00022553"/>
    </source>
</evidence>
<dbReference type="Proteomes" id="UP000271337">
    <property type="component" value="Unassembled WGS sequence"/>
</dbReference>
<keyword evidence="1" id="KW-0596">Phosphopantetheine</keyword>
<evidence type="ECO:0000313" key="8">
    <source>
        <dbReference type="Proteomes" id="UP000271337"/>
    </source>
</evidence>
<dbReference type="InterPro" id="IPR013120">
    <property type="entry name" value="FAR_NAD-bd"/>
</dbReference>
<evidence type="ECO:0000313" key="7">
    <source>
        <dbReference type="EMBL" id="RMY03948.1"/>
    </source>
</evidence>
<organism evidence="7 8">
    <name type="scientific">Hortaea werneckii</name>
    <name type="common">Black yeast</name>
    <name type="synonym">Cladosporium werneckii</name>
    <dbReference type="NCBI Taxonomy" id="91943"/>
    <lineage>
        <taxon>Eukaryota</taxon>
        <taxon>Fungi</taxon>
        <taxon>Dikarya</taxon>
        <taxon>Ascomycota</taxon>
        <taxon>Pezizomycotina</taxon>
        <taxon>Dothideomycetes</taxon>
        <taxon>Dothideomycetidae</taxon>
        <taxon>Mycosphaerellales</taxon>
        <taxon>Teratosphaeriaceae</taxon>
        <taxon>Hortaea</taxon>
    </lineage>
</organism>
<sequence>VEGTPGPEVTPTSYENDDASVASATATVAARGLMEQVEMAWQKLTKGDEGADEDDEHELRMRDVPDDIYDDSDDLVESLDDESLFRFPAVGQGQLGDINVAGRSAFYFLVVHKKQSQSSPEGFIDLIQGAQMATMTSTATIEARSRSVVFRPVDHSLNPDPEKFHTIDGLLRSHASEPDQPPLVCYPAKGVADFEQWSARDLNAFTDAAVARYRERGLEPANPDLEKAPVVAILAPSSLDIVVTFFALNRLGYAALFLSTRLTAPAYSRLLEMANCSSIITTESFSQIIEEIQQERQLQHLSLVGGADYRDQNAPPFRRNCDPVKESHKIGWILHSSGSTGFPKPSESRSTNVYLNVPPSSRIYLTNYQCLANLRKSFSMKCFCVSPLFHSQALMELGRSFYTRKAMYIGNFSFPVTRQNLVAALKVAQPEQITTVPYVLKLLAESGDGIAELAKAKVVLYGGSACPDDLGDRLVAQGVNLVGNYGATETGQIMTSFRPPGDKEWSYMRVWPPVADYSLFDEIAPGVFECVALDGLPSKGPSNSDDPPKSFRTADLFTRHPDPKKSNYYKYLSRLDDRLTLVNGEKVLPIPIEGRIREDELVKEAIVFGFQKTVPGAIIFKADRAAEMSDAEFLEAVWPAVEAANIRAESFSRIPKELVVVKDASIAYPKTDKGTFIRAQMYQQFAEDIERVYHGFEKGHAEGTLQLDPHQLEEFLLGKFRNDLKVPLPDAETDVFSAGVDSLQTTRMWRLIKQNLDLGGHNLSNNVVFEKGNVRTLARYLYELRTGDGAEKQEDEIEVMRSMIEKYSTFTQHFPMQSKQPEKEIVLVTGGTGNLGAWLIADLLKRPSVAEVWALVRAPGQAAAGARLMQSLVSRNITLTDAEAAKLFAVPSGFSKPDLGLQAHELNHLLSSTTCIIHSAWAVNFNLGVRSFENQHVRGVHNLLNFCLRVTLPSPAKFFFCSSVSTASGTPKPATIPEAAIEDLTHAQGMGYGRSKLVAEHIVRNAMRQGKAAGLHARVLRIGQLSGDCQNADWNPTEAIALMIRSALTTKSLPALDERPSWLPVDLCAGAILDIAFSKTSQNAKEGKVGAGTDGSSEDADLVYHLVNPKLFSWKEDLLPALRRTNLPAFEVVSPSQWLDRLKKSDADPVRNPSVKLIDFWEKKYGGGAPGTKAVVTQEASQEESNVPGLTFETLKTAQASHTIAEAVDPVSAGLVERYVEAWLRRWVE</sequence>
<evidence type="ECO:0000256" key="1">
    <source>
        <dbReference type="ARBA" id="ARBA00022450"/>
    </source>
</evidence>
<dbReference type="Pfam" id="PF00550">
    <property type="entry name" value="PP-binding"/>
    <property type="match status" value="1"/>
</dbReference>
<dbReference type="InterPro" id="IPR051414">
    <property type="entry name" value="Adenylate-forming_Reductase"/>
</dbReference>
<feature type="domain" description="Thioester reductase (TE)" evidence="6">
    <location>
        <begin position="828"/>
        <end position="1072"/>
    </location>
</feature>
<dbReference type="InterPro" id="IPR000873">
    <property type="entry name" value="AMP-dep_synth/lig_dom"/>
</dbReference>
<protein>
    <recommendedName>
        <fullName evidence="9">Carrier domain-containing protein</fullName>
    </recommendedName>
</protein>
<feature type="domain" description="AMP-dependent synthetase/ligase" evidence="4">
    <location>
        <begin position="195"/>
        <end position="507"/>
    </location>
</feature>
<dbReference type="InterPro" id="IPR020845">
    <property type="entry name" value="AMP-binding_CS"/>
</dbReference>
<evidence type="ECO:0000259" key="6">
    <source>
        <dbReference type="Pfam" id="PF07993"/>
    </source>
</evidence>
<dbReference type="PANTHER" id="PTHR43439">
    <property type="entry name" value="PHENYLACETATE-COENZYME A LIGASE"/>
    <property type="match status" value="1"/>
</dbReference>
<comment type="caution">
    <text evidence="7">The sequence shown here is derived from an EMBL/GenBank/DDBJ whole genome shotgun (WGS) entry which is preliminary data.</text>
</comment>
<evidence type="ECO:0008006" key="9">
    <source>
        <dbReference type="Google" id="ProtNLM"/>
    </source>
</evidence>
<evidence type="ECO:0000256" key="3">
    <source>
        <dbReference type="SAM" id="MobiDB-lite"/>
    </source>
</evidence>
<feature type="non-terminal residue" evidence="7">
    <location>
        <position position="1"/>
    </location>
</feature>
<dbReference type="InterPro" id="IPR009081">
    <property type="entry name" value="PP-bd_ACP"/>
</dbReference>
<reference evidence="7 8" key="1">
    <citation type="journal article" date="2018" name="BMC Genomics">
        <title>Genomic evidence for intraspecific hybridization in a clonal and extremely halotolerant yeast.</title>
        <authorList>
            <person name="Gostincar C."/>
            <person name="Stajich J.E."/>
            <person name="Zupancic J."/>
            <person name="Zalar P."/>
            <person name="Gunde-Cimerman N."/>
        </authorList>
    </citation>
    <scope>NUCLEOTIDE SEQUENCE [LARGE SCALE GENOMIC DNA]</scope>
    <source>
        <strain evidence="7 8">EXF-6669</strain>
    </source>
</reference>
<dbReference type="InterPro" id="IPR036291">
    <property type="entry name" value="NAD(P)-bd_dom_sf"/>
</dbReference>
<proteinExistence type="predicted"/>
<accession>A0A3M6YLP8</accession>
<dbReference type="PANTHER" id="PTHR43439:SF2">
    <property type="entry name" value="ENZYME, PUTATIVE (JCVI)-RELATED"/>
    <property type="match status" value="1"/>
</dbReference>
<dbReference type="Pfam" id="PF00501">
    <property type="entry name" value="AMP-binding"/>
    <property type="match status" value="1"/>
</dbReference>
<dbReference type="Gene3D" id="3.40.50.12780">
    <property type="entry name" value="N-terminal domain of ligase-like"/>
    <property type="match status" value="1"/>
</dbReference>
<keyword evidence="2" id="KW-0597">Phosphoprotein</keyword>
<dbReference type="SUPFAM" id="SSF47336">
    <property type="entry name" value="ACP-like"/>
    <property type="match status" value="1"/>
</dbReference>
<dbReference type="InterPro" id="IPR042099">
    <property type="entry name" value="ANL_N_sf"/>
</dbReference>
<name>A0A3M6YLP8_HORWE</name>
<dbReference type="AlphaFoldDB" id="A0A3M6YLP8"/>